<name>A0ABD7BY71_XYLFS</name>
<dbReference type="SUPFAM" id="SSF56349">
    <property type="entry name" value="DNA breaking-rejoining enzymes"/>
    <property type="match status" value="1"/>
</dbReference>
<dbReference type="Proteomes" id="UP000196980">
    <property type="component" value="Chromosome"/>
</dbReference>
<protein>
    <submittedName>
        <fullName evidence="1">Uncharacterized protein</fullName>
    </submittedName>
</protein>
<proteinExistence type="predicted"/>
<dbReference type="RefSeq" id="WP_088578338.1">
    <property type="nucleotide sequence ID" value="NZ_CP009885.1"/>
</dbReference>
<evidence type="ECO:0000313" key="1">
    <source>
        <dbReference type="EMBL" id="QPB72605.1"/>
    </source>
</evidence>
<dbReference type="InterPro" id="IPR011010">
    <property type="entry name" value="DNA_brk_join_enz"/>
</dbReference>
<reference evidence="2" key="1">
    <citation type="submission" date="2014-11" db="EMBL/GenBank/DDBJ databases">
        <title>Xylella fastidiosa Hib4 Genome Sequencing.</title>
        <authorList>
            <person name="Pierry P.M."/>
            <person name="da Silva A.M."/>
        </authorList>
    </citation>
    <scope>NUCLEOTIDE SEQUENCE [LARGE SCALE GENOMIC DNA]</scope>
    <source>
        <strain evidence="2">Hib4</strain>
    </source>
</reference>
<dbReference type="AlphaFoldDB" id="A0ABD7BY71"/>
<organism evidence="1 2">
    <name type="scientific">Xylella fastidiosa</name>
    <dbReference type="NCBI Taxonomy" id="2371"/>
    <lineage>
        <taxon>Bacteria</taxon>
        <taxon>Pseudomonadati</taxon>
        <taxon>Pseudomonadota</taxon>
        <taxon>Gammaproteobacteria</taxon>
        <taxon>Lysobacterales</taxon>
        <taxon>Lysobacteraceae</taxon>
        <taxon>Xylella</taxon>
    </lineage>
</organism>
<dbReference type="KEGG" id="xfh:XFHB_10565"/>
<dbReference type="EMBL" id="CP009885">
    <property type="protein sequence ID" value="QPB72605.1"/>
    <property type="molecule type" value="Genomic_DNA"/>
</dbReference>
<evidence type="ECO:0000313" key="2">
    <source>
        <dbReference type="Proteomes" id="UP000196980"/>
    </source>
</evidence>
<sequence>MTERRDAYIDDTLHNAVYNTASQTLRDAMVPRLPTGQRPGDVLAMDERHMVDGALEVCQAKTGAKVAMTEDYLRKHKGVRVTPT</sequence>
<accession>A0ABD7BY71</accession>
<gene>
    <name evidence="1" type="ORF">XFHB_10565</name>
</gene>